<reference evidence="2" key="1">
    <citation type="journal article" date="2019" name="Int. J. Syst. Evol. Microbiol.">
        <title>The Global Catalogue of Microorganisms (GCM) 10K type strain sequencing project: providing services to taxonomists for standard genome sequencing and annotation.</title>
        <authorList>
            <consortium name="The Broad Institute Genomics Platform"/>
            <consortium name="The Broad Institute Genome Sequencing Center for Infectious Disease"/>
            <person name="Wu L."/>
            <person name="Ma J."/>
        </authorList>
    </citation>
    <scope>NUCLEOTIDE SEQUENCE [LARGE SCALE GENOMIC DNA]</scope>
    <source>
        <strain evidence="2">KACC 11904</strain>
    </source>
</reference>
<accession>A0ABW0K741</accession>
<sequence length="209" mass="23239">MRKIPVIFLTLVMLVGCGQTNGLLGTEVQQVSNPSIESGVTASDVVKLFLQYKGYGSYVLAYELLTNEEKRQNTISDIKTFAGTDKAWLEKILSVQEKGDLTLVSAVVKTTDEKTKEVRNEVQDFILKKQAGEWRIIQQNHLNEGQLDILKSLTQQKLAELKNNKEIVNVVEGVKDEVSDTVKQGGEAAKQGISDTIKELKSSLNQKKE</sequence>
<organism evidence="1 2">
    <name type="scientific">Paenibacillus aestuarii</name>
    <dbReference type="NCBI Taxonomy" id="516965"/>
    <lineage>
        <taxon>Bacteria</taxon>
        <taxon>Bacillati</taxon>
        <taxon>Bacillota</taxon>
        <taxon>Bacilli</taxon>
        <taxon>Bacillales</taxon>
        <taxon>Paenibacillaceae</taxon>
        <taxon>Paenibacillus</taxon>
    </lineage>
</organism>
<evidence type="ECO:0000313" key="2">
    <source>
        <dbReference type="Proteomes" id="UP001596044"/>
    </source>
</evidence>
<comment type="caution">
    <text evidence="1">The sequence shown here is derived from an EMBL/GenBank/DDBJ whole genome shotgun (WGS) entry which is preliminary data.</text>
</comment>
<name>A0ABW0K741_9BACL</name>
<protein>
    <recommendedName>
        <fullName evidence="3">DUF4878 domain-containing protein</fullName>
    </recommendedName>
</protein>
<evidence type="ECO:0000313" key="1">
    <source>
        <dbReference type="EMBL" id="MFC5449094.1"/>
    </source>
</evidence>
<gene>
    <name evidence="1" type="ORF">ACFPOG_12550</name>
</gene>
<evidence type="ECO:0008006" key="3">
    <source>
        <dbReference type="Google" id="ProtNLM"/>
    </source>
</evidence>
<proteinExistence type="predicted"/>
<keyword evidence="2" id="KW-1185">Reference proteome</keyword>
<dbReference type="Proteomes" id="UP001596044">
    <property type="component" value="Unassembled WGS sequence"/>
</dbReference>
<dbReference type="PROSITE" id="PS51257">
    <property type="entry name" value="PROKAR_LIPOPROTEIN"/>
    <property type="match status" value="1"/>
</dbReference>
<dbReference type="RefSeq" id="WP_377524684.1">
    <property type="nucleotide sequence ID" value="NZ_JBHSMJ010000017.1"/>
</dbReference>
<dbReference type="EMBL" id="JBHSMJ010000017">
    <property type="protein sequence ID" value="MFC5449094.1"/>
    <property type="molecule type" value="Genomic_DNA"/>
</dbReference>